<sequence length="324" mass="36896">MIEHKTKPLVSIVMPVYNRDKYVATAIESILAQTFHDYELIVVDDGSTDGSAEIIRGYLDDERIRYVYQENSGSPSLARNSGIALTQGEWVAFLDSDDVWSEDKLAQQIALVNQCEELASPLDLVVGDYSIFSKGKQEQASFFSRFKVWKLLDLEQASHHDAGYSFQRESFLSALYQRGFAMTQAALVRRRLLIEVGCFNSSYIYAEDTDLWLTVAERGRVGVVNTPVFEYHQHEGSITAQPKERFYLDTIAVLTKHRNYAHGVGLKTPKLSQRIVNYRLGYARLLIVNKNYRQSLVEILSSLPHLFTKDNSRALFACFKQLAK</sequence>
<accession>A0ABN8DJL5</accession>
<dbReference type="Proteomes" id="UP000838160">
    <property type="component" value="Unassembled WGS sequence"/>
</dbReference>
<dbReference type="Pfam" id="PF00535">
    <property type="entry name" value="Glycos_transf_2"/>
    <property type="match status" value="1"/>
</dbReference>
<dbReference type="PANTHER" id="PTHR43685">
    <property type="entry name" value="GLYCOSYLTRANSFERASE"/>
    <property type="match status" value="1"/>
</dbReference>
<dbReference type="InterPro" id="IPR001173">
    <property type="entry name" value="Glyco_trans_2-like"/>
</dbReference>
<dbReference type="SUPFAM" id="SSF53448">
    <property type="entry name" value="Nucleotide-diphospho-sugar transferases"/>
    <property type="match status" value="1"/>
</dbReference>
<dbReference type="Gene3D" id="3.90.550.10">
    <property type="entry name" value="Spore Coat Polysaccharide Biosynthesis Protein SpsA, Chain A"/>
    <property type="match status" value="1"/>
</dbReference>
<comment type="caution">
    <text evidence="2">The sequence shown here is derived from an EMBL/GenBank/DDBJ whole genome shotgun (WGS) entry which is preliminary data.</text>
</comment>
<evidence type="ECO:0000313" key="2">
    <source>
        <dbReference type="EMBL" id="CAH0529066.1"/>
    </source>
</evidence>
<proteinExistence type="predicted"/>
<dbReference type="PANTHER" id="PTHR43685:SF2">
    <property type="entry name" value="GLYCOSYLTRANSFERASE 2-LIKE DOMAIN-CONTAINING PROTEIN"/>
    <property type="match status" value="1"/>
</dbReference>
<evidence type="ECO:0000259" key="1">
    <source>
        <dbReference type="Pfam" id="PF00535"/>
    </source>
</evidence>
<dbReference type="EMBL" id="CAKLCM010000003">
    <property type="protein sequence ID" value="CAH0529066.1"/>
    <property type="molecule type" value="Genomic_DNA"/>
</dbReference>
<feature type="domain" description="Glycosyltransferase 2-like" evidence="1">
    <location>
        <begin position="11"/>
        <end position="137"/>
    </location>
</feature>
<dbReference type="InterPro" id="IPR050834">
    <property type="entry name" value="Glycosyltransf_2"/>
</dbReference>
<evidence type="ECO:0000313" key="3">
    <source>
        <dbReference type="Proteomes" id="UP000838160"/>
    </source>
</evidence>
<dbReference type="CDD" id="cd00761">
    <property type="entry name" value="Glyco_tranf_GTA_type"/>
    <property type="match status" value="1"/>
</dbReference>
<protein>
    <submittedName>
        <fullName evidence="2">Glycosyltransferase GlyG</fullName>
    </submittedName>
</protein>
<name>A0ABN8DJL5_9VIBR</name>
<reference evidence="2" key="1">
    <citation type="submission" date="2021-12" db="EMBL/GenBank/DDBJ databases">
        <authorList>
            <person name="Rodrigo-Torres L."/>
            <person name="Arahal R. D."/>
            <person name="Lucena T."/>
        </authorList>
    </citation>
    <scope>NUCLEOTIDE SEQUENCE</scope>
    <source>
        <strain evidence="2">CECT 8226</strain>
    </source>
</reference>
<gene>
    <name evidence="2" type="primary">glyG</name>
    <name evidence="2" type="ORF">VHP8226_03033</name>
</gene>
<keyword evidence="3" id="KW-1185">Reference proteome</keyword>
<dbReference type="InterPro" id="IPR029044">
    <property type="entry name" value="Nucleotide-diphossugar_trans"/>
</dbReference>
<dbReference type="RefSeq" id="WP_237485887.1">
    <property type="nucleotide sequence ID" value="NZ_CAKLCM010000003.1"/>
</dbReference>
<organism evidence="2 3">
    <name type="scientific">Vibrio hippocampi</name>
    <dbReference type="NCBI Taxonomy" id="654686"/>
    <lineage>
        <taxon>Bacteria</taxon>
        <taxon>Pseudomonadati</taxon>
        <taxon>Pseudomonadota</taxon>
        <taxon>Gammaproteobacteria</taxon>
        <taxon>Vibrionales</taxon>
        <taxon>Vibrionaceae</taxon>
        <taxon>Vibrio</taxon>
    </lineage>
</organism>